<dbReference type="PROSITE" id="PS50893">
    <property type="entry name" value="ABC_TRANSPORTER_2"/>
    <property type="match status" value="1"/>
</dbReference>
<dbReference type="EMBL" id="RJJQ01000007">
    <property type="protein sequence ID" value="RNI22837.1"/>
    <property type="molecule type" value="Genomic_DNA"/>
</dbReference>
<dbReference type="Gene3D" id="3.40.50.300">
    <property type="entry name" value="P-loop containing nucleotide triphosphate hydrolases"/>
    <property type="match status" value="1"/>
</dbReference>
<keyword evidence="2" id="KW-0547">Nucleotide-binding</keyword>
<dbReference type="InterPro" id="IPR003439">
    <property type="entry name" value="ABC_transporter-like_ATP-bd"/>
</dbReference>
<evidence type="ECO:0000313" key="6">
    <source>
        <dbReference type="Proteomes" id="UP000271678"/>
    </source>
</evidence>
<protein>
    <submittedName>
        <fullName evidence="5">ABC transporter ATP-binding protein</fullName>
    </submittedName>
</protein>
<dbReference type="SUPFAM" id="SSF52540">
    <property type="entry name" value="P-loop containing nucleoside triphosphate hydrolases"/>
    <property type="match status" value="1"/>
</dbReference>
<evidence type="ECO:0000256" key="1">
    <source>
        <dbReference type="ARBA" id="ARBA00022448"/>
    </source>
</evidence>
<dbReference type="InterPro" id="IPR015854">
    <property type="entry name" value="ABC_transpr_LolD-like"/>
</dbReference>
<dbReference type="Proteomes" id="UP000271678">
    <property type="component" value="Unassembled WGS sequence"/>
</dbReference>
<dbReference type="SMART" id="SM00382">
    <property type="entry name" value="AAA"/>
    <property type="match status" value="1"/>
</dbReference>
<proteinExistence type="predicted"/>
<accession>A0A3M9MCF5</accession>
<keyword evidence="1" id="KW-0813">Transport</keyword>
<name>A0A3M9MCF5_9MICO</name>
<dbReference type="InterPro" id="IPR017871">
    <property type="entry name" value="ABC_transporter-like_CS"/>
</dbReference>
<dbReference type="RefSeq" id="WP_123271037.1">
    <property type="nucleotide sequence ID" value="NZ_RJJQ01000007.1"/>
</dbReference>
<dbReference type="GO" id="GO:0016887">
    <property type="term" value="F:ATP hydrolysis activity"/>
    <property type="evidence" value="ECO:0007669"/>
    <property type="project" value="InterPro"/>
</dbReference>
<sequence>MTTPTPDTATTGTGDSGQVAVRVRGLIKKFATLDATITAADDIDLDIPAGSITAVTGASGSGKSTLLHLIGALDAPDAGTIEVFGTTVSQLHGRALADYRGSIGFVFQRFNLLPTLTVLDNVTAAALPRHRRRADTKERAHDLLAAVGLNGREHTLATRLSGGQQQRVAIARALINEPRLLLADEPTGNLDSTTGTGIVELLFDLREQRGTTILFATHDPTLARRADRTISIKDGQLQGRE</sequence>
<evidence type="ECO:0000313" key="5">
    <source>
        <dbReference type="EMBL" id="RNI22837.1"/>
    </source>
</evidence>
<dbReference type="CDD" id="cd03255">
    <property type="entry name" value="ABC_MJ0796_LolCDE_FtsE"/>
    <property type="match status" value="1"/>
</dbReference>
<comment type="caution">
    <text evidence="5">The sequence shown here is derived from an EMBL/GenBank/DDBJ whole genome shotgun (WGS) entry which is preliminary data.</text>
</comment>
<dbReference type="GO" id="GO:0022857">
    <property type="term" value="F:transmembrane transporter activity"/>
    <property type="evidence" value="ECO:0007669"/>
    <property type="project" value="UniProtKB-ARBA"/>
</dbReference>
<dbReference type="OrthoDB" id="9802264at2"/>
<dbReference type="AlphaFoldDB" id="A0A3M9MCF5"/>
<dbReference type="GO" id="GO:0005886">
    <property type="term" value="C:plasma membrane"/>
    <property type="evidence" value="ECO:0007669"/>
    <property type="project" value="TreeGrafter"/>
</dbReference>
<evidence type="ECO:0000259" key="4">
    <source>
        <dbReference type="PROSITE" id="PS50893"/>
    </source>
</evidence>
<dbReference type="PANTHER" id="PTHR24220">
    <property type="entry name" value="IMPORT ATP-BINDING PROTEIN"/>
    <property type="match status" value="1"/>
</dbReference>
<dbReference type="InterPro" id="IPR003593">
    <property type="entry name" value="AAA+_ATPase"/>
</dbReference>
<feature type="domain" description="ABC transporter" evidence="4">
    <location>
        <begin position="21"/>
        <end position="241"/>
    </location>
</feature>
<evidence type="ECO:0000256" key="2">
    <source>
        <dbReference type="ARBA" id="ARBA00022741"/>
    </source>
</evidence>
<reference evidence="5 6" key="1">
    <citation type="submission" date="2018-11" db="EMBL/GenBank/DDBJ databases">
        <title>Draft genome of Simplicispira Flexivirga sp. BO-16.</title>
        <authorList>
            <person name="Im W.T."/>
        </authorList>
    </citation>
    <scope>NUCLEOTIDE SEQUENCE [LARGE SCALE GENOMIC DNA]</scope>
    <source>
        <strain evidence="5 6">BO-16</strain>
    </source>
</reference>
<dbReference type="InterPro" id="IPR027417">
    <property type="entry name" value="P-loop_NTPase"/>
</dbReference>
<dbReference type="FunFam" id="3.40.50.300:FF:000032">
    <property type="entry name" value="Export ABC transporter ATP-binding protein"/>
    <property type="match status" value="1"/>
</dbReference>
<organism evidence="5 6">
    <name type="scientific">Flexivirga caeni</name>
    <dbReference type="NCBI Taxonomy" id="2294115"/>
    <lineage>
        <taxon>Bacteria</taxon>
        <taxon>Bacillati</taxon>
        <taxon>Actinomycetota</taxon>
        <taxon>Actinomycetes</taxon>
        <taxon>Micrococcales</taxon>
        <taxon>Dermacoccaceae</taxon>
        <taxon>Flexivirga</taxon>
    </lineage>
</organism>
<dbReference type="GO" id="GO:0005524">
    <property type="term" value="F:ATP binding"/>
    <property type="evidence" value="ECO:0007669"/>
    <property type="project" value="UniProtKB-KW"/>
</dbReference>
<dbReference type="Pfam" id="PF00005">
    <property type="entry name" value="ABC_tran"/>
    <property type="match status" value="1"/>
</dbReference>
<gene>
    <name evidence="5" type="ORF">EFY87_08475</name>
</gene>
<keyword evidence="6" id="KW-1185">Reference proteome</keyword>
<dbReference type="InterPro" id="IPR017911">
    <property type="entry name" value="MacB-like_ATP-bd"/>
</dbReference>
<keyword evidence="3 5" id="KW-0067">ATP-binding</keyword>
<dbReference type="PROSITE" id="PS00211">
    <property type="entry name" value="ABC_TRANSPORTER_1"/>
    <property type="match status" value="1"/>
</dbReference>
<evidence type="ECO:0000256" key="3">
    <source>
        <dbReference type="ARBA" id="ARBA00022840"/>
    </source>
</evidence>
<dbReference type="GO" id="GO:0098796">
    <property type="term" value="C:membrane protein complex"/>
    <property type="evidence" value="ECO:0007669"/>
    <property type="project" value="UniProtKB-ARBA"/>
</dbReference>